<evidence type="ECO:0000256" key="2">
    <source>
        <dbReference type="ARBA" id="ARBA00022664"/>
    </source>
</evidence>
<reference evidence="5 6" key="1">
    <citation type="journal article" date="2024" name="BMC Genomics">
        <title>Genome assembly of redclaw crayfish (Cherax quadricarinatus) provides insights into its immune adaptation and hypoxia tolerance.</title>
        <authorList>
            <person name="Liu Z."/>
            <person name="Zheng J."/>
            <person name="Li H."/>
            <person name="Fang K."/>
            <person name="Wang S."/>
            <person name="He J."/>
            <person name="Zhou D."/>
            <person name="Weng S."/>
            <person name="Chi M."/>
            <person name="Gu Z."/>
            <person name="He J."/>
            <person name="Li F."/>
            <person name="Wang M."/>
        </authorList>
    </citation>
    <scope>NUCLEOTIDE SEQUENCE [LARGE SCALE GENOMIC DNA]</scope>
    <source>
        <strain evidence="5">ZL_2023a</strain>
    </source>
</reference>
<dbReference type="PANTHER" id="PTHR12718">
    <property type="entry name" value="CELL CYCLE CONTROL PROTEIN CWF15"/>
    <property type="match status" value="1"/>
</dbReference>
<keyword evidence="2" id="KW-0507">mRNA processing</keyword>
<dbReference type="Proteomes" id="UP001445076">
    <property type="component" value="Unassembled WGS sequence"/>
</dbReference>
<keyword evidence="6" id="KW-1185">Reference proteome</keyword>
<keyword evidence="3" id="KW-0508">mRNA splicing</keyword>
<feature type="compositionally biased region" description="Basic and acidic residues" evidence="4">
    <location>
        <begin position="42"/>
        <end position="75"/>
    </location>
</feature>
<dbReference type="InterPro" id="IPR006973">
    <property type="entry name" value="Cwf_Cwc_15"/>
</dbReference>
<dbReference type="EMBL" id="JARKIK010000044">
    <property type="protein sequence ID" value="KAK8736309.1"/>
    <property type="molecule type" value="Genomic_DNA"/>
</dbReference>
<feature type="compositionally biased region" description="Basic and acidic residues" evidence="4">
    <location>
        <begin position="143"/>
        <end position="168"/>
    </location>
</feature>
<evidence type="ECO:0000256" key="3">
    <source>
        <dbReference type="ARBA" id="ARBA00023187"/>
    </source>
</evidence>
<gene>
    <name evidence="5" type="ORF">OTU49_004935</name>
</gene>
<dbReference type="GO" id="GO:0071013">
    <property type="term" value="C:catalytic step 2 spliceosome"/>
    <property type="evidence" value="ECO:0007669"/>
    <property type="project" value="TreeGrafter"/>
</dbReference>
<dbReference type="GO" id="GO:0045292">
    <property type="term" value="P:mRNA cis splicing, via spliceosome"/>
    <property type="evidence" value="ECO:0007669"/>
    <property type="project" value="TreeGrafter"/>
</dbReference>
<dbReference type="GO" id="GO:0003723">
    <property type="term" value="F:RNA binding"/>
    <property type="evidence" value="ECO:0007669"/>
    <property type="project" value="TreeGrafter"/>
</dbReference>
<sequence>MTTAARPTFEPAKGGMGRGERDLSALSKQYSARDLPSHTRLKYRDHGQSTTEELRSRDFRRELEDRERAVRDKRTSGSGSGSSSSSSSNALRESGVSSSSSSSKKPRLDQIAPANLDADDPQDDDDDASDSDDSDDEAVLFAELERIRRERAEEETRKQQERQEQEERIRMENIISGNPLLNLAAASKSDMKVKRRWDDDVVFKNCAASEPDKTEKAFINDSLRSEFHKRFMEKYVK</sequence>
<protein>
    <submittedName>
        <fullName evidence="5">Uncharacterized protein</fullName>
    </submittedName>
</protein>
<dbReference type="PANTHER" id="PTHR12718:SF2">
    <property type="entry name" value="SPLICEOSOME-ASSOCIATED PROTEIN CWC15 HOMOLOG"/>
    <property type="match status" value="1"/>
</dbReference>
<comment type="caution">
    <text evidence="5">The sequence shown here is derived from an EMBL/GenBank/DDBJ whole genome shotgun (WGS) entry which is preliminary data.</text>
</comment>
<feature type="compositionally biased region" description="Acidic residues" evidence="4">
    <location>
        <begin position="117"/>
        <end position="138"/>
    </location>
</feature>
<accession>A0AAW0X978</accession>
<evidence type="ECO:0000256" key="1">
    <source>
        <dbReference type="ARBA" id="ARBA00006644"/>
    </source>
</evidence>
<proteinExistence type="inferred from homology"/>
<evidence type="ECO:0000313" key="5">
    <source>
        <dbReference type="EMBL" id="KAK8736309.1"/>
    </source>
</evidence>
<dbReference type="Pfam" id="PF04889">
    <property type="entry name" value="Cwf_Cwc_15"/>
    <property type="match status" value="1"/>
</dbReference>
<evidence type="ECO:0000256" key="4">
    <source>
        <dbReference type="SAM" id="MobiDB-lite"/>
    </source>
</evidence>
<dbReference type="AlphaFoldDB" id="A0AAW0X978"/>
<organism evidence="5 6">
    <name type="scientific">Cherax quadricarinatus</name>
    <name type="common">Australian red claw crayfish</name>
    <dbReference type="NCBI Taxonomy" id="27406"/>
    <lineage>
        <taxon>Eukaryota</taxon>
        <taxon>Metazoa</taxon>
        <taxon>Ecdysozoa</taxon>
        <taxon>Arthropoda</taxon>
        <taxon>Crustacea</taxon>
        <taxon>Multicrustacea</taxon>
        <taxon>Malacostraca</taxon>
        <taxon>Eumalacostraca</taxon>
        <taxon>Eucarida</taxon>
        <taxon>Decapoda</taxon>
        <taxon>Pleocyemata</taxon>
        <taxon>Astacidea</taxon>
        <taxon>Parastacoidea</taxon>
        <taxon>Parastacidae</taxon>
        <taxon>Cherax</taxon>
    </lineage>
</organism>
<comment type="similarity">
    <text evidence="1">Belongs to the CWC15 family.</text>
</comment>
<feature type="region of interest" description="Disordered" evidence="4">
    <location>
        <begin position="1"/>
        <end position="168"/>
    </location>
</feature>
<evidence type="ECO:0000313" key="6">
    <source>
        <dbReference type="Proteomes" id="UP001445076"/>
    </source>
</evidence>
<name>A0AAW0X978_CHEQU</name>